<protein>
    <submittedName>
        <fullName evidence="2">Uncharacterized protein</fullName>
    </submittedName>
</protein>
<accession>A0A3P5Z7Q7</accession>
<name>A0A3P5Z7Q7_BRACM</name>
<gene>
    <name evidence="2" type="ORF">BRAA05T21548Z</name>
</gene>
<dbReference type="AlphaFoldDB" id="A0A3P5Z7Q7"/>
<dbReference type="EMBL" id="LR031570">
    <property type="protein sequence ID" value="VDC71834.1"/>
    <property type="molecule type" value="Genomic_DNA"/>
</dbReference>
<feature type="region of interest" description="Disordered" evidence="1">
    <location>
        <begin position="1"/>
        <end position="37"/>
    </location>
</feature>
<reference evidence="2" key="1">
    <citation type="submission" date="2018-11" db="EMBL/GenBank/DDBJ databases">
        <authorList>
            <consortium name="Genoscope - CEA"/>
            <person name="William W."/>
        </authorList>
    </citation>
    <scope>NUCLEOTIDE SEQUENCE</scope>
</reference>
<proteinExistence type="predicted"/>
<evidence type="ECO:0000256" key="1">
    <source>
        <dbReference type="SAM" id="MobiDB-lite"/>
    </source>
</evidence>
<sequence length="37" mass="4156">MSHTQPSKDTMNESDDETPALDTQVFSPNLTKEVYAQ</sequence>
<evidence type="ECO:0000313" key="2">
    <source>
        <dbReference type="EMBL" id="VDC71834.1"/>
    </source>
</evidence>
<organism evidence="2">
    <name type="scientific">Brassica campestris</name>
    <name type="common">Field mustard</name>
    <dbReference type="NCBI Taxonomy" id="3711"/>
    <lineage>
        <taxon>Eukaryota</taxon>
        <taxon>Viridiplantae</taxon>
        <taxon>Streptophyta</taxon>
        <taxon>Embryophyta</taxon>
        <taxon>Tracheophyta</taxon>
        <taxon>Spermatophyta</taxon>
        <taxon>Magnoliopsida</taxon>
        <taxon>eudicotyledons</taxon>
        <taxon>Gunneridae</taxon>
        <taxon>Pentapetalae</taxon>
        <taxon>rosids</taxon>
        <taxon>malvids</taxon>
        <taxon>Brassicales</taxon>
        <taxon>Brassicaceae</taxon>
        <taxon>Brassiceae</taxon>
        <taxon>Brassica</taxon>
    </lineage>
</organism>